<sequence>MLDGWDDDYDELLINFKPMTRVDDDDTCEQQKRTNEEEEDQLRLFSSRDVIDHNVPQVINGGVERAPDEQQLMRTMSPCVSVGSERSFGFTYVESKENSDQGPPTTRSHSSDLHVPTDSEDDSEEGYPTTLHDIPIPEKSLRIHAIMALRRELVQLISEARGLANLIKPPISMDRWDTECMGHKNTQRLLRAMQYRSPEKQSIVRLTL</sequence>
<gene>
    <name evidence="2" type="ORF">ACAOBT_LOCUS27348</name>
</gene>
<evidence type="ECO:0000313" key="3">
    <source>
        <dbReference type="Proteomes" id="UP001152888"/>
    </source>
</evidence>
<dbReference type="AlphaFoldDB" id="A0A9P0LX15"/>
<evidence type="ECO:0000313" key="2">
    <source>
        <dbReference type="EMBL" id="CAH2003322.1"/>
    </source>
</evidence>
<comment type="caution">
    <text evidence="2">The sequence shown here is derived from an EMBL/GenBank/DDBJ whole genome shotgun (WGS) entry which is preliminary data.</text>
</comment>
<reference evidence="2" key="1">
    <citation type="submission" date="2022-03" db="EMBL/GenBank/DDBJ databases">
        <authorList>
            <person name="Sayadi A."/>
        </authorList>
    </citation>
    <scope>NUCLEOTIDE SEQUENCE</scope>
</reference>
<evidence type="ECO:0000256" key="1">
    <source>
        <dbReference type="SAM" id="MobiDB-lite"/>
    </source>
</evidence>
<accession>A0A9P0LX15</accession>
<proteinExistence type="predicted"/>
<feature type="region of interest" description="Disordered" evidence="1">
    <location>
        <begin position="94"/>
        <end position="133"/>
    </location>
</feature>
<name>A0A9P0LX15_ACAOB</name>
<dbReference type="Proteomes" id="UP001152888">
    <property type="component" value="Unassembled WGS sequence"/>
</dbReference>
<dbReference type="EMBL" id="CAKOFQ010007537">
    <property type="protein sequence ID" value="CAH2003322.1"/>
    <property type="molecule type" value="Genomic_DNA"/>
</dbReference>
<organism evidence="2 3">
    <name type="scientific">Acanthoscelides obtectus</name>
    <name type="common">Bean weevil</name>
    <name type="synonym">Bruchus obtectus</name>
    <dbReference type="NCBI Taxonomy" id="200917"/>
    <lineage>
        <taxon>Eukaryota</taxon>
        <taxon>Metazoa</taxon>
        <taxon>Ecdysozoa</taxon>
        <taxon>Arthropoda</taxon>
        <taxon>Hexapoda</taxon>
        <taxon>Insecta</taxon>
        <taxon>Pterygota</taxon>
        <taxon>Neoptera</taxon>
        <taxon>Endopterygota</taxon>
        <taxon>Coleoptera</taxon>
        <taxon>Polyphaga</taxon>
        <taxon>Cucujiformia</taxon>
        <taxon>Chrysomeloidea</taxon>
        <taxon>Chrysomelidae</taxon>
        <taxon>Bruchinae</taxon>
        <taxon>Bruchini</taxon>
        <taxon>Acanthoscelides</taxon>
    </lineage>
</organism>
<keyword evidence="3" id="KW-1185">Reference proteome</keyword>
<protein>
    <submittedName>
        <fullName evidence="2">Uncharacterized protein</fullName>
    </submittedName>
</protein>